<gene>
    <name evidence="1" type="ORF">KHQ06_21615</name>
</gene>
<keyword evidence="2" id="KW-1185">Reference proteome</keyword>
<protein>
    <submittedName>
        <fullName evidence="1">Uncharacterized protein</fullName>
    </submittedName>
</protein>
<name>A0ABX8CHR6_9NOCA</name>
<dbReference type="RefSeq" id="WP_213555100.1">
    <property type="nucleotide sequence ID" value="NZ_JBHZDI010000034.1"/>
</dbReference>
<evidence type="ECO:0000313" key="1">
    <source>
        <dbReference type="EMBL" id="QVI19064.1"/>
    </source>
</evidence>
<dbReference type="Proteomes" id="UP000683310">
    <property type="component" value="Chromosome"/>
</dbReference>
<accession>A0ABX8CHR6</accession>
<sequence length="101" mass="11358">MPSDDPDQVEIQVIQDVLDAIETRLRDRERHGWRLTVPRSRVYAALLHAVIVSARESHCLPATLDRATILDTILDGVEPSNHYAVSRPIEDVLDHSTVPVN</sequence>
<reference evidence="1 2" key="1">
    <citation type="submission" date="2021-04" db="EMBL/GenBank/DDBJ databases">
        <title>Nocardia tengchongensis.</title>
        <authorList>
            <person name="Zhuang k."/>
            <person name="Ran Y."/>
            <person name="Li W."/>
        </authorList>
    </citation>
    <scope>NUCLEOTIDE SEQUENCE [LARGE SCALE GENOMIC DNA]</scope>
    <source>
        <strain evidence="1 2">CFH S0057</strain>
    </source>
</reference>
<organism evidence="1 2">
    <name type="scientific">Nocardia tengchongensis</name>
    <dbReference type="NCBI Taxonomy" id="2055889"/>
    <lineage>
        <taxon>Bacteria</taxon>
        <taxon>Bacillati</taxon>
        <taxon>Actinomycetota</taxon>
        <taxon>Actinomycetes</taxon>
        <taxon>Mycobacteriales</taxon>
        <taxon>Nocardiaceae</taxon>
        <taxon>Nocardia</taxon>
    </lineage>
</organism>
<dbReference type="EMBL" id="CP074371">
    <property type="protein sequence ID" value="QVI19064.1"/>
    <property type="molecule type" value="Genomic_DNA"/>
</dbReference>
<proteinExistence type="predicted"/>
<evidence type="ECO:0000313" key="2">
    <source>
        <dbReference type="Proteomes" id="UP000683310"/>
    </source>
</evidence>